<name>A0ABS7S572_9MICO</name>
<keyword evidence="2" id="KW-1185">Reference proteome</keyword>
<comment type="caution">
    <text evidence="1">The sequence shown here is derived from an EMBL/GenBank/DDBJ whole genome shotgun (WGS) entry which is preliminary data.</text>
</comment>
<sequence length="72" mass="7503">MSDLAQARAAKEHLAAEVGERDGVVGIGLERLPDGYGVRVNVRDAHAAEQVPATVDGVDVRIVVVGTIRAEG</sequence>
<proteinExistence type="predicted"/>
<reference evidence="1 2" key="1">
    <citation type="submission" date="2021-04" db="EMBL/GenBank/DDBJ databases">
        <title>Ruania sp. nov., isolated from sandy soil of mangrove forest.</title>
        <authorList>
            <person name="Ge X."/>
            <person name="Huang R."/>
            <person name="Liu W."/>
        </authorList>
    </citation>
    <scope>NUCLEOTIDE SEQUENCE [LARGE SCALE GENOMIC DNA]</scope>
    <source>
        <strain evidence="1 2">N2-46</strain>
    </source>
</reference>
<gene>
    <name evidence="1" type="ORF">KCQ71_05010</name>
</gene>
<evidence type="ECO:0000313" key="2">
    <source>
        <dbReference type="Proteomes" id="UP000826651"/>
    </source>
</evidence>
<accession>A0ABS7S572</accession>
<protein>
    <submittedName>
        <fullName evidence="1">Uncharacterized protein</fullName>
    </submittedName>
</protein>
<dbReference type="RefSeq" id="WP_223403503.1">
    <property type="nucleotide sequence ID" value="NZ_JAGSHT010000005.1"/>
</dbReference>
<dbReference type="EMBL" id="JAGSHT010000005">
    <property type="protein sequence ID" value="MBZ2195501.1"/>
    <property type="molecule type" value="Genomic_DNA"/>
</dbReference>
<dbReference type="Proteomes" id="UP000826651">
    <property type="component" value="Unassembled WGS sequence"/>
</dbReference>
<evidence type="ECO:0000313" key="1">
    <source>
        <dbReference type="EMBL" id="MBZ2195501.1"/>
    </source>
</evidence>
<organism evidence="1 2">
    <name type="scientific">Occultella gossypii</name>
    <dbReference type="NCBI Taxonomy" id="2800820"/>
    <lineage>
        <taxon>Bacteria</taxon>
        <taxon>Bacillati</taxon>
        <taxon>Actinomycetota</taxon>
        <taxon>Actinomycetes</taxon>
        <taxon>Micrococcales</taxon>
        <taxon>Ruaniaceae</taxon>
        <taxon>Occultella</taxon>
    </lineage>
</organism>